<accession>A0ABZ3FXE8</accession>
<protein>
    <submittedName>
        <fullName evidence="1">Three-Cys-motif partner protein TcmP</fullName>
    </submittedName>
</protein>
<organism evidence="1 2">
    <name type="scientific">Ammonicoccus fulvus</name>
    <dbReference type="NCBI Taxonomy" id="3138240"/>
    <lineage>
        <taxon>Bacteria</taxon>
        <taxon>Bacillati</taxon>
        <taxon>Actinomycetota</taxon>
        <taxon>Actinomycetes</taxon>
        <taxon>Propionibacteriales</taxon>
        <taxon>Propionibacteriaceae</taxon>
        <taxon>Ammonicoccus</taxon>
    </lineage>
</organism>
<dbReference type="Proteomes" id="UP001442841">
    <property type="component" value="Chromosome"/>
</dbReference>
<keyword evidence="2" id="KW-1185">Reference proteome</keyword>
<proteinExistence type="predicted"/>
<evidence type="ECO:0000313" key="2">
    <source>
        <dbReference type="Proteomes" id="UP001442841"/>
    </source>
</evidence>
<dbReference type="NCBIfam" id="TIGR04474">
    <property type="entry name" value="tcm_partner"/>
    <property type="match status" value="1"/>
</dbReference>
<dbReference type="InterPro" id="IPR031009">
    <property type="entry name" value="Tcm_partner"/>
</dbReference>
<dbReference type="RefSeq" id="WP_425310713.1">
    <property type="nucleotide sequence ID" value="NZ_CP154795.1"/>
</dbReference>
<evidence type="ECO:0000313" key="1">
    <source>
        <dbReference type="EMBL" id="XAN09261.1"/>
    </source>
</evidence>
<reference evidence="1 2" key="1">
    <citation type="submission" date="2024-04" db="EMBL/GenBank/DDBJ databases">
        <title>Isolation of an actinomycete strain from pig manure.</title>
        <authorList>
            <person name="Gong T."/>
            <person name="Yu Z."/>
            <person name="An M."/>
            <person name="Wei C."/>
            <person name="Yang W."/>
            <person name="Liu L."/>
        </authorList>
    </citation>
    <scope>NUCLEOTIDE SEQUENCE [LARGE SCALE GENOMIC DNA]</scope>
    <source>
        <strain evidence="1 2">ZF39</strain>
    </source>
</reference>
<name>A0ABZ3FXE8_9ACTN</name>
<gene>
    <name evidence="1" type="primary">tcmP</name>
    <name evidence="1" type="ORF">AADG42_18710</name>
</gene>
<dbReference type="EMBL" id="CP154795">
    <property type="protein sequence ID" value="XAN09261.1"/>
    <property type="molecule type" value="Genomic_DNA"/>
</dbReference>
<sequence>MTRHEGFFQQRQPAAVLKHALLREYTKVFASTVGSQDRARPVWVIDGYAGAGAYEEPDPEGTHPDGSPLIVLKMAEGFQSKRVIKSIFIESDAAAVEALNQNVTAFRQRGLSASILHGTVEDQMPSAWASVGNDPVVTFLDPFGVAMLRDTMTGLLLSRSRDLPPSEVLLNINLEAVWRIGGNLQFVAGHVVPCPGQEGGVQRIDRFFGGTAWRQTFYDMRQEHGSAARAAEYVIENYREQIRQDTGYDSMSIPVRRRPHHEPLFLLTLFFRHPVGGYKFADAACRATRKWRETYRSQELVEFLGRQQQESLFGDSFEAETAAKDGERQEKELDAEWVQSICDNVRRINSSRLAVAPNVSLILGTTLGLAGERHIRSAWDKLAGEGYLRPRDTKKKMHYSSMERA</sequence>